<sequence length="153" mass="17135">MVKEILALTGFDPHYLEIEVTESLFISSLDYVANVLSELSELGIHIAIDDFGTGYSSLSYLQQLPIHILKIDKSFIDHITYTSDTSKMVEAIIKLSHTLGLEVIAEGVEEEVQLNFLKQCRCDTIQGYIWGKPYPLDVLVEKCGSQLPKAQTI</sequence>
<dbReference type="EMBL" id="PEDL01000028">
    <property type="protein sequence ID" value="PHV69440.1"/>
    <property type="molecule type" value="Genomic_DNA"/>
</dbReference>
<gene>
    <name evidence="1" type="ORF">CS063_15695</name>
</gene>
<name>A0AC61D9G4_9FIRM</name>
<accession>A0AC61D9G4</accession>
<evidence type="ECO:0000313" key="2">
    <source>
        <dbReference type="Proteomes" id="UP000224460"/>
    </source>
</evidence>
<protein>
    <submittedName>
        <fullName evidence="1">Uncharacterized protein</fullName>
    </submittedName>
</protein>
<evidence type="ECO:0000313" key="1">
    <source>
        <dbReference type="EMBL" id="PHV69440.1"/>
    </source>
</evidence>
<keyword evidence="2" id="KW-1185">Reference proteome</keyword>
<reference evidence="1" key="1">
    <citation type="submission" date="2017-10" db="EMBL/GenBank/DDBJ databases">
        <title>Genome sequence of cellulolytic Lachnospiraceae bacterium XHS1971 isolated from hotspring sediment.</title>
        <authorList>
            <person name="Vasudevan G."/>
            <person name="Joshi A.J."/>
            <person name="Hivarkar S."/>
            <person name="Lanjekar V.B."/>
            <person name="Dhakephalkar P.K."/>
            <person name="Dagar S."/>
        </authorList>
    </citation>
    <scope>NUCLEOTIDE SEQUENCE</scope>
    <source>
        <strain evidence="1">XHS1971</strain>
    </source>
</reference>
<organism evidence="1 2">
    <name type="scientific">Sporanaerobium hydrogeniformans</name>
    <dbReference type="NCBI Taxonomy" id="3072179"/>
    <lineage>
        <taxon>Bacteria</taxon>
        <taxon>Bacillati</taxon>
        <taxon>Bacillota</taxon>
        <taxon>Clostridia</taxon>
        <taxon>Lachnospirales</taxon>
        <taxon>Lachnospiraceae</taxon>
        <taxon>Sporanaerobium</taxon>
    </lineage>
</organism>
<dbReference type="Proteomes" id="UP000224460">
    <property type="component" value="Unassembled WGS sequence"/>
</dbReference>
<comment type="caution">
    <text evidence="1">The sequence shown here is derived from an EMBL/GenBank/DDBJ whole genome shotgun (WGS) entry which is preliminary data.</text>
</comment>
<proteinExistence type="predicted"/>